<dbReference type="PANTHER" id="PTHR19328:SF75">
    <property type="entry name" value="ALDOSE SUGAR DEHYDROGENASE YLII"/>
    <property type="match status" value="1"/>
</dbReference>
<dbReference type="PANTHER" id="PTHR19328">
    <property type="entry name" value="HEDGEHOG-INTERACTING PROTEIN"/>
    <property type="match status" value="1"/>
</dbReference>
<dbReference type="SUPFAM" id="SSF50952">
    <property type="entry name" value="Soluble quinoprotein glucose dehydrogenase"/>
    <property type="match status" value="1"/>
</dbReference>
<feature type="domain" description="Cytochrome c" evidence="10">
    <location>
        <begin position="762"/>
        <end position="847"/>
    </location>
</feature>
<dbReference type="InterPro" id="IPR035986">
    <property type="entry name" value="PKD_dom_sf"/>
</dbReference>
<dbReference type="PROSITE" id="PS51175">
    <property type="entry name" value="CBM6"/>
    <property type="match status" value="1"/>
</dbReference>
<keyword evidence="6 7" id="KW-0408">Iron</keyword>
<dbReference type="SMART" id="SM00089">
    <property type="entry name" value="PKD"/>
    <property type="match status" value="1"/>
</dbReference>
<name>A0ABP8LAV1_9BACT</name>
<dbReference type="Pfam" id="PF03422">
    <property type="entry name" value="CBM_6"/>
    <property type="match status" value="1"/>
</dbReference>
<feature type="domain" description="CBM6" evidence="11">
    <location>
        <begin position="901"/>
        <end position="1028"/>
    </location>
</feature>
<evidence type="ECO:0000313" key="13">
    <source>
        <dbReference type="Proteomes" id="UP001500552"/>
    </source>
</evidence>
<keyword evidence="5" id="KW-0249">Electron transport</keyword>
<evidence type="ECO:0000259" key="10">
    <source>
        <dbReference type="PROSITE" id="PS51007"/>
    </source>
</evidence>
<dbReference type="PROSITE" id="PS51257">
    <property type="entry name" value="PROKAR_LIPOPROTEIN"/>
    <property type="match status" value="1"/>
</dbReference>
<dbReference type="InterPro" id="IPR022409">
    <property type="entry name" value="PKD/Chitinase_dom"/>
</dbReference>
<evidence type="ECO:0000256" key="2">
    <source>
        <dbReference type="ARBA" id="ARBA00022617"/>
    </source>
</evidence>
<gene>
    <name evidence="12" type="ORF">GCM10023188_06490</name>
</gene>
<evidence type="ECO:0000256" key="1">
    <source>
        <dbReference type="ARBA" id="ARBA00022448"/>
    </source>
</evidence>
<organism evidence="12 13">
    <name type="scientific">Pontibacter saemangeumensis</name>
    <dbReference type="NCBI Taxonomy" id="1084525"/>
    <lineage>
        <taxon>Bacteria</taxon>
        <taxon>Pseudomonadati</taxon>
        <taxon>Bacteroidota</taxon>
        <taxon>Cytophagia</taxon>
        <taxon>Cytophagales</taxon>
        <taxon>Hymenobacteraceae</taxon>
        <taxon>Pontibacter</taxon>
    </lineage>
</organism>
<dbReference type="InterPro" id="IPR005084">
    <property type="entry name" value="CBM6"/>
</dbReference>
<dbReference type="Gene3D" id="2.60.40.10">
    <property type="entry name" value="Immunoglobulins"/>
    <property type="match status" value="1"/>
</dbReference>
<dbReference type="SUPFAM" id="SSF46626">
    <property type="entry name" value="Cytochrome c"/>
    <property type="match status" value="1"/>
</dbReference>
<keyword evidence="1" id="KW-0813">Transport</keyword>
<proteinExistence type="predicted"/>
<dbReference type="Pfam" id="PF07995">
    <property type="entry name" value="GSDH"/>
    <property type="match status" value="1"/>
</dbReference>
<dbReference type="Proteomes" id="UP001500552">
    <property type="component" value="Unassembled WGS sequence"/>
</dbReference>
<dbReference type="PROSITE" id="PS50093">
    <property type="entry name" value="PKD"/>
    <property type="match status" value="1"/>
</dbReference>
<feature type="signal peptide" evidence="8">
    <location>
        <begin position="1"/>
        <end position="24"/>
    </location>
</feature>
<dbReference type="InterPro" id="IPR036909">
    <property type="entry name" value="Cyt_c-like_dom_sf"/>
</dbReference>
<feature type="domain" description="PKD" evidence="9">
    <location>
        <begin position="612"/>
        <end position="693"/>
    </location>
</feature>
<reference evidence="13" key="1">
    <citation type="journal article" date="2019" name="Int. J. Syst. Evol. Microbiol.">
        <title>The Global Catalogue of Microorganisms (GCM) 10K type strain sequencing project: providing services to taxonomists for standard genome sequencing and annotation.</title>
        <authorList>
            <consortium name="The Broad Institute Genomics Platform"/>
            <consortium name="The Broad Institute Genome Sequencing Center for Infectious Disease"/>
            <person name="Wu L."/>
            <person name="Ma J."/>
        </authorList>
    </citation>
    <scope>NUCLEOTIDE SEQUENCE [LARGE SCALE GENOMIC DNA]</scope>
    <source>
        <strain evidence="13">JCM 17926</strain>
    </source>
</reference>
<evidence type="ECO:0000256" key="5">
    <source>
        <dbReference type="ARBA" id="ARBA00022982"/>
    </source>
</evidence>
<dbReference type="Pfam" id="PF18911">
    <property type="entry name" value="PKD_4"/>
    <property type="match status" value="1"/>
</dbReference>
<dbReference type="CDD" id="cd00146">
    <property type="entry name" value="PKD"/>
    <property type="match status" value="1"/>
</dbReference>
<dbReference type="InterPro" id="IPR013783">
    <property type="entry name" value="Ig-like_fold"/>
</dbReference>
<dbReference type="PRINTS" id="PR00606">
    <property type="entry name" value="CYTCHROMECID"/>
</dbReference>
<evidence type="ECO:0008006" key="14">
    <source>
        <dbReference type="Google" id="ProtNLM"/>
    </source>
</evidence>
<dbReference type="Gene3D" id="3.40.50.880">
    <property type="match status" value="1"/>
</dbReference>
<dbReference type="SUPFAM" id="SSF49785">
    <property type="entry name" value="Galactose-binding domain-like"/>
    <property type="match status" value="1"/>
</dbReference>
<evidence type="ECO:0000313" key="12">
    <source>
        <dbReference type="EMBL" id="GAA4425487.1"/>
    </source>
</evidence>
<dbReference type="InterPro" id="IPR002324">
    <property type="entry name" value="Cyt_c_ID"/>
</dbReference>
<accession>A0ABP8LAV1</accession>
<evidence type="ECO:0000259" key="9">
    <source>
        <dbReference type="PROSITE" id="PS50093"/>
    </source>
</evidence>
<keyword evidence="2 7" id="KW-0349">Heme</keyword>
<comment type="caution">
    <text evidence="12">The sequence shown here is derived from an EMBL/GenBank/DDBJ whole genome shotgun (WGS) entry which is preliminary data.</text>
</comment>
<dbReference type="Gene3D" id="2.60.120.260">
    <property type="entry name" value="Galactose-binding domain-like"/>
    <property type="match status" value="1"/>
</dbReference>
<keyword evidence="3 7" id="KW-0479">Metal-binding</keyword>
<dbReference type="InterPro" id="IPR008979">
    <property type="entry name" value="Galactose-bd-like_sf"/>
</dbReference>
<dbReference type="InterPro" id="IPR011042">
    <property type="entry name" value="6-blade_b-propeller_TolB-like"/>
</dbReference>
<feature type="chain" id="PRO_5046886926" description="Cytochrome c" evidence="8">
    <location>
        <begin position="25"/>
        <end position="1030"/>
    </location>
</feature>
<keyword evidence="13" id="KW-1185">Reference proteome</keyword>
<dbReference type="Gene3D" id="1.10.760.10">
    <property type="entry name" value="Cytochrome c-like domain"/>
    <property type="match status" value="1"/>
</dbReference>
<dbReference type="Pfam" id="PF00034">
    <property type="entry name" value="Cytochrom_C"/>
    <property type="match status" value="1"/>
</dbReference>
<dbReference type="EMBL" id="BAABHC010000002">
    <property type="protein sequence ID" value="GAA4425487.1"/>
    <property type="molecule type" value="Genomic_DNA"/>
</dbReference>
<dbReference type="InterPro" id="IPR012938">
    <property type="entry name" value="Glc/Sorbosone_DH"/>
</dbReference>
<dbReference type="SMART" id="SM00606">
    <property type="entry name" value="CBD_IV"/>
    <property type="match status" value="1"/>
</dbReference>
<keyword evidence="4 8" id="KW-0732">Signal</keyword>
<dbReference type="CDD" id="cd04084">
    <property type="entry name" value="CBM6_xylanase-like"/>
    <property type="match status" value="1"/>
</dbReference>
<dbReference type="InterPro" id="IPR000601">
    <property type="entry name" value="PKD_dom"/>
</dbReference>
<protein>
    <recommendedName>
        <fullName evidence="14">Cytochrome c</fullName>
    </recommendedName>
</protein>
<dbReference type="SUPFAM" id="SSF49299">
    <property type="entry name" value="PKD domain"/>
    <property type="match status" value="1"/>
</dbReference>
<dbReference type="InterPro" id="IPR009056">
    <property type="entry name" value="Cyt_c-like_dom"/>
</dbReference>
<evidence type="ECO:0000256" key="3">
    <source>
        <dbReference type="ARBA" id="ARBA00022723"/>
    </source>
</evidence>
<evidence type="ECO:0000256" key="7">
    <source>
        <dbReference type="PROSITE-ProRule" id="PRU00433"/>
    </source>
</evidence>
<dbReference type="InterPro" id="IPR029062">
    <property type="entry name" value="Class_I_gatase-like"/>
</dbReference>
<evidence type="ECO:0000256" key="6">
    <source>
        <dbReference type="ARBA" id="ARBA00023004"/>
    </source>
</evidence>
<dbReference type="InterPro" id="IPR011041">
    <property type="entry name" value="Quinoprot_gluc/sorb_DH_b-prop"/>
</dbReference>
<evidence type="ECO:0000256" key="4">
    <source>
        <dbReference type="ARBA" id="ARBA00022729"/>
    </source>
</evidence>
<evidence type="ECO:0000259" key="11">
    <source>
        <dbReference type="PROSITE" id="PS51175"/>
    </source>
</evidence>
<evidence type="ECO:0000256" key="8">
    <source>
        <dbReference type="SAM" id="SignalP"/>
    </source>
</evidence>
<dbReference type="PROSITE" id="PS51007">
    <property type="entry name" value="CYTC"/>
    <property type="match status" value="1"/>
</dbReference>
<sequence>MRFSCLLLLLILGFSACTSTSRRPATTVLLYTGSTDSTLEELLTGTAENNGWRFNRAAAQHYFREDSLERYSSILVTFSALNTTDHRAITALKRYLEAGGGGVVAIKDTVLTQKGWPWLMAWNDLQAGQDLKQDASNLIILKRGFSAEDLQSALTYAIGGNTLPDYSKAPTLAVPDESRYTYQTLAQGLDEPMQLAILPDKDILFVERKGAVKLYDASTNQTSTIANFEVFSGIEDGLLGVALDPGFARNNWVYFYYAVAGDKAVNRLSRLELKEGNLIRASEKVLLEIPTQRQYCCHSAGYIQFGPDGLLYLSTGDNTNAEETEGYIPIDERPGRALADDQATAASSNDLRGKILRIKPEPDGTYSIPEGNLFPKGTPNTRPEIYTMGHRNPYRFSVDMKNGFLYWGDIGPDTKVPASGGTLSYDEINQARKPGFFGWPYFLGQNEAFPYYDFATKQEGPKFNPLQPLNNSPNNTGIRELPPAQPAMIWYGDGVSEEFPLVGKGGESAMAGPVYYADLYPDAPYKLPEYYDGKLFIYDWVRRWFMAVTFDAEMNYLRMEPFLDHIAFAAPTDMKFASDGAIYILEYGTNWFAKNSDARLIRVEYAEGNRKPVATIKTSSFQGAAPFTASFSAAGSKDFDKQDKLRYQWRIEGKETNAETVSHTFAKPGIYTVALTVADNHGESSTSTVEVKVGNAPPEMAIATTANQSFYWDNTELDYSVKVSDLEDGAIDTHQVAVNLTFLPRGKDVAVALANPQAPDNLQHVKGQYLLSNLDCKACHSFEEASVGPSYTAIAARYAGKAGVADILAQKVIEGGSGNWGQRMMSSHPDLSVDDAREVVRYILSLSDTKKSLPLQGALSLRDHIGKGSEGSYLLLASYTDKGANGIGPLSARSYIALRNPLVQIEDYDSGDITLQTVTTEALTYASARHGNFVQFNQIDLTHLKRIRYRLRPGGEGGHIAVRLDRVDGPLVSTVAVPGGKAADAKKDWIELDAPLKESKGKHDVFLVFSNEQAPQKNLFHLDWLYFSNK</sequence>
<dbReference type="InterPro" id="IPR006584">
    <property type="entry name" value="Cellulose-bd_IV"/>
</dbReference>
<dbReference type="Gene3D" id="2.120.10.30">
    <property type="entry name" value="TolB, C-terminal domain"/>
    <property type="match status" value="1"/>
</dbReference>